<accession>A0ABV8E2Q2</accession>
<evidence type="ECO:0000313" key="2">
    <source>
        <dbReference type="EMBL" id="MFC3966047.1"/>
    </source>
</evidence>
<name>A0ABV8E2Q2_9NOCA</name>
<gene>
    <name evidence="2" type="ORF">ACFO0B_28995</name>
</gene>
<keyword evidence="1" id="KW-0472">Membrane</keyword>
<protein>
    <recommendedName>
        <fullName evidence="4">Prepilin type IV endopeptidase peptidase domain-containing protein</fullName>
    </recommendedName>
</protein>
<sequence>MDFGWLQIAVVAVAVAARLLAGGRLHDVTVTTYGVPLVLLLGPLALAGQHAPVLAHPVLIAADACVLVAALLFPDFGESGRYQIPLLMLLRGEPALASGNRIAPAFLAVGALALTVYLILLAALWIVIALS</sequence>
<dbReference type="RefSeq" id="WP_378616433.1">
    <property type="nucleotide sequence ID" value="NZ_JBHSAX010000033.1"/>
</dbReference>
<dbReference type="EMBL" id="JBHSAX010000033">
    <property type="protein sequence ID" value="MFC3966047.1"/>
    <property type="molecule type" value="Genomic_DNA"/>
</dbReference>
<feature type="transmembrane region" description="Helical" evidence="1">
    <location>
        <begin position="30"/>
        <end position="48"/>
    </location>
</feature>
<feature type="transmembrane region" description="Helical" evidence="1">
    <location>
        <begin position="105"/>
        <end position="128"/>
    </location>
</feature>
<evidence type="ECO:0000313" key="3">
    <source>
        <dbReference type="Proteomes" id="UP001595696"/>
    </source>
</evidence>
<evidence type="ECO:0008006" key="4">
    <source>
        <dbReference type="Google" id="ProtNLM"/>
    </source>
</evidence>
<keyword evidence="1" id="KW-1133">Transmembrane helix</keyword>
<dbReference type="Proteomes" id="UP001595696">
    <property type="component" value="Unassembled WGS sequence"/>
</dbReference>
<keyword evidence="1" id="KW-0812">Transmembrane</keyword>
<comment type="caution">
    <text evidence="2">The sequence shown here is derived from an EMBL/GenBank/DDBJ whole genome shotgun (WGS) entry which is preliminary data.</text>
</comment>
<evidence type="ECO:0000256" key="1">
    <source>
        <dbReference type="SAM" id="Phobius"/>
    </source>
</evidence>
<proteinExistence type="predicted"/>
<feature type="transmembrane region" description="Helical" evidence="1">
    <location>
        <begin position="54"/>
        <end position="73"/>
    </location>
</feature>
<feature type="transmembrane region" description="Helical" evidence="1">
    <location>
        <begin position="6"/>
        <end position="23"/>
    </location>
</feature>
<organism evidence="2 3">
    <name type="scientific">Nocardia jiangsuensis</name>
    <dbReference type="NCBI Taxonomy" id="1691563"/>
    <lineage>
        <taxon>Bacteria</taxon>
        <taxon>Bacillati</taxon>
        <taxon>Actinomycetota</taxon>
        <taxon>Actinomycetes</taxon>
        <taxon>Mycobacteriales</taxon>
        <taxon>Nocardiaceae</taxon>
        <taxon>Nocardia</taxon>
    </lineage>
</organism>
<reference evidence="3" key="1">
    <citation type="journal article" date="2019" name="Int. J. Syst. Evol. Microbiol.">
        <title>The Global Catalogue of Microorganisms (GCM) 10K type strain sequencing project: providing services to taxonomists for standard genome sequencing and annotation.</title>
        <authorList>
            <consortium name="The Broad Institute Genomics Platform"/>
            <consortium name="The Broad Institute Genome Sequencing Center for Infectious Disease"/>
            <person name="Wu L."/>
            <person name="Ma J."/>
        </authorList>
    </citation>
    <scope>NUCLEOTIDE SEQUENCE [LARGE SCALE GENOMIC DNA]</scope>
    <source>
        <strain evidence="3">CGMCC 4.7330</strain>
    </source>
</reference>
<keyword evidence="3" id="KW-1185">Reference proteome</keyword>